<name>A0A5C8KFL9_9BACT</name>
<dbReference type="Pfam" id="PF18962">
    <property type="entry name" value="Por_Secre_tail"/>
    <property type="match status" value="1"/>
</dbReference>
<dbReference type="RefSeq" id="WP_147919726.1">
    <property type="nucleotide sequence ID" value="NZ_VRTY01000001.1"/>
</dbReference>
<dbReference type="EMBL" id="VRTY01000001">
    <property type="protein sequence ID" value="TXK52822.1"/>
    <property type="molecule type" value="Genomic_DNA"/>
</dbReference>
<comment type="caution">
    <text evidence="3">The sequence shown here is derived from an EMBL/GenBank/DDBJ whole genome shotgun (WGS) entry which is preliminary data.</text>
</comment>
<dbReference type="OrthoDB" id="9813435at2"/>
<keyword evidence="4" id="KW-1185">Reference proteome</keyword>
<accession>A0A5C8KFL9</accession>
<evidence type="ECO:0000313" key="3">
    <source>
        <dbReference type="EMBL" id="TXK52822.1"/>
    </source>
</evidence>
<dbReference type="AlphaFoldDB" id="A0A5C8KFL9"/>
<gene>
    <name evidence="3" type="ORF">FVR03_00155</name>
</gene>
<dbReference type="Proteomes" id="UP000321926">
    <property type="component" value="Unassembled WGS sequence"/>
</dbReference>
<feature type="signal peptide" evidence="1">
    <location>
        <begin position="1"/>
        <end position="21"/>
    </location>
</feature>
<protein>
    <submittedName>
        <fullName evidence="3">T9SS type A sorting domain-containing protein</fullName>
    </submittedName>
</protein>
<dbReference type="Gene3D" id="2.40.128.720">
    <property type="match status" value="1"/>
</dbReference>
<feature type="chain" id="PRO_5022834858" evidence="1">
    <location>
        <begin position="22"/>
        <end position="459"/>
    </location>
</feature>
<feature type="domain" description="Secretion system C-terminal sorting" evidence="2">
    <location>
        <begin position="385"/>
        <end position="457"/>
    </location>
</feature>
<dbReference type="InterPro" id="IPR026444">
    <property type="entry name" value="Secre_tail"/>
</dbReference>
<evidence type="ECO:0000256" key="1">
    <source>
        <dbReference type="SAM" id="SignalP"/>
    </source>
</evidence>
<evidence type="ECO:0000313" key="4">
    <source>
        <dbReference type="Proteomes" id="UP000321926"/>
    </source>
</evidence>
<organism evidence="3 4">
    <name type="scientific">Pontibacter qinzhouensis</name>
    <dbReference type="NCBI Taxonomy" id="2603253"/>
    <lineage>
        <taxon>Bacteria</taxon>
        <taxon>Pseudomonadati</taxon>
        <taxon>Bacteroidota</taxon>
        <taxon>Cytophagia</taxon>
        <taxon>Cytophagales</taxon>
        <taxon>Hymenobacteraceae</taxon>
        <taxon>Pontibacter</taxon>
    </lineage>
</organism>
<keyword evidence="1" id="KW-0732">Signal</keyword>
<sequence>MKRILITFSGAFLALSATLCAAQPTMAPSTEKLQAKFVQAAMAHKAEQLANKRLASMRVAQQETQSFWDADEEEWVPTVHYTYTYNTQGFWETVTERALPENELTKRSIDITYDGQGQELQRINQVRTGTAWVNHTRERTEYDAINNMLKLMVTDQWVANTWQLQGGSRHTYTTGAGNRIEQSLTEEYENGAWVNDSKIVYTFSGSGTMPVGSTTSEWQNGAWVETSRTSQIVYENGQMVSAVEEYYDDEEEEWMSSKSTITFSADATKQTATTVITQAMQLGQDWFPVLRLTLTTFTSGETYLGPQNISEIKTEVNMGTSWAIFTHLTTEITRDNDGHITQLIAKNYDEETEEYVNLSRFVYSDFITLNTTSAENEVLAAALQLYPNPTQGNLKIALDPTKVKDASLSIHNLTGQKVYELASVRGEALVDLGQLPSGIYMVRVAGANNAAITRKIVKQ</sequence>
<evidence type="ECO:0000259" key="2">
    <source>
        <dbReference type="Pfam" id="PF18962"/>
    </source>
</evidence>
<dbReference type="NCBIfam" id="TIGR04183">
    <property type="entry name" value="Por_Secre_tail"/>
    <property type="match status" value="1"/>
</dbReference>
<reference evidence="3 4" key="1">
    <citation type="submission" date="2019-08" db="EMBL/GenBank/DDBJ databases">
        <authorList>
            <person name="Shi S."/>
        </authorList>
    </citation>
    <scope>NUCLEOTIDE SEQUENCE [LARGE SCALE GENOMIC DNA]</scope>
    <source>
        <strain evidence="3 4">GY10130</strain>
    </source>
</reference>
<proteinExistence type="predicted"/>